<feature type="binding site" evidence="6">
    <location>
        <position position="95"/>
    </location>
    <ligand>
        <name>5-phospho-alpha-D-ribose 1-diphosphate</name>
        <dbReference type="ChEBI" id="CHEBI:58017"/>
        <note>ligand shared between dimeric partners</note>
    </ligand>
</feature>
<feature type="binding site" description="in other chain" evidence="6">
    <location>
        <position position="26"/>
    </location>
    <ligand>
        <name>5-phospho-alpha-D-ribose 1-diphosphate</name>
        <dbReference type="ChEBI" id="CHEBI:58017"/>
        <note>ligand shared between dimeric partners</note>
    </ligand>
</feature>
<dbReference type="PANTHER" id="PTHR19278:SF9">
    <property type="entry name" value="URIDINE 5'-MONOPHOSPHATE SYNTHASE"/>
    <property type="match status" value="1"/>
</dbReference>
<comment type="pathway">
    <text evidence="1 6">Pyrimidine metabolism; UMP biosynthesis via de novo pathway; UMP from orotate: step 1/2.</text>
</comment>
<evidence type="ECO:0000313" key="8">
    <source>
        <dbReference type="EMBL" id="MFD3265915.1"/>
    </source>
</evidence>
<keyword evidence="9" id="KW-1185">Reference proteome</keyword>
<comment type="function">
    <text evidence="6">Catalyzes the transfer of a ribosyl phosphate group from 5-phosphoribose 1-diphosphate to orotate, leading to the formation of orotidine monophosphate (OMP).</text>
</comment>
<evidence type="ECO:0000256" key="4">
    <source>
        <dbReference type="ARBA" id="ARBA00022679"/>
    </source>
</evidence>
<sequence length="174" mass="18275">MDADARRALATDIDAVARLQGSFVLRSGAVATEYFDKYRFEADPALLRRVAEAMIPLLPAETEILAGVELGGVPIATAMSLISGIPTAFVRKQAKSYGTCLAVEGSDVKGRRVVMIEDVISTGGAVRDAAAHLADAGAVLTAVVCTLWRGDGEPRIEGVAVPLHPAFRKADLEG</sequence>
<dbReference type="RefSeq" id="WP_377371272.1">
    <property type="nucleotide sequence ID" value="NZ_JAOTJD010000042.1"/>
</dbReference>
<protein>
    <recommendedName>
        <fullName evidence="2 6">Orotate phosphoribosyltransferase</fullName>
        <shortName evidence="6">OPRT</shortName>
        <shortName evidence="6">OPRTase</shortName>
        <ecNumber evidence="2 6">2.4.2.10</ecNumber>
    </recommendedName>
</protein>
<dbReference type="InterPro" id="IPR004467">
    <property type="entry name" value="Or_phspho_trans_dom"/>
</dbReference>
<keyword evidence="4 6" id="KW-0808">Transferase</keyword>
<evidence type="ECO:0000256" key="5">
    <source>
        <dbReference type="ARBA" id="ARBA00022975"/>
    </source>
</evidence>
<evidence type="ECO:0000313" key="9">
    <source>
        <dbReference type="Proteomes" id="UP001598130"/>
    </source>
</evidence>
<gene>
    <name evidence="6 8" type="primary">pyrE</name>
    <name evidence="8" type="ORF">OCL97_18315</name>
</gene>
<feature type="binding site" evidence="6">
    <location>
        <position position="91"/>
    </location>
    <ligand>
        <name>5-phospho-alpha-D-ribose 1-diphosphate</name>
        <dbReference type="ChEBI" id="CHEBI:58017"/>
        <note>ligand shared between dimeric partners</note>
    </ligand>
</feature>
<feature type="binding site" evidence="6">
    <location>
        <position position="121"/>
    </location>
    <ligand>
        <name>orotate</name>
        <dbReference type="ChEBI" id="CHEBI:30839"/>
    </ligand>
</feature>
<dbReference type="Pfam" id="PF00156">
    <property type="entry name" value="Pribosyltran"/>
    <property type="match status" value="1"/>
</dbReference>
<dbReference type="InterPro" id="IPR023031">
    <property type="entry name" value="OPRT"/>
</dbReference>
<dbReference type="NCBIfam" id="TIGR00336">
    <property type="entry name" value="pyrE"/>
    <property type="match status" value="1"/>
</dbReference>
<evidence type="ECO:0000256" key="3">
    <source>
        <dbReference type="ARBA" id="ARBA00022676"/>
    </source>
</evidence>
<dbReference type="PANTHER" id="PTHR19278">
    <property type="entry name" value="OROTATE PHOSPHORIBOSYLTRANSFERASE"/>
    <property type="match status" value="1"/>
</dbReference>
<keyword evidence="5 6" id="KW-0665">Pyrimidine biosynthesis</keyword>
<dbReference type="EC" id="2.4.2.10" evidence="2 6"/>
<feature type="binding site" description="in other chain" evidence="6">
    <location>
        <position position="92"/>
    </location>
    <ligand>
        <name>5-phospho-alpha-D-ribose 1-diphosphate</name>
        <dbReference type="ChEBI" id="CHEBI:58017"/>
        <note>ligand shared between dimeric partners</note>
    </ligand>
</feature>
<evidence type="ECO:0000256" key="2">
    <source>
        <dbReference type="ARBA" id="ARBA00011971"/>
    </source>
</evidence>
<proteinExistence type="inferred from homology"/>
<comment type="similarity">
    <text evidence="6">Belongs to the purine/pyrimidine phosphoribosyltransferase family. PyrE subfamily.</text>
</comment>
<evidence type="ECO:0000259" key="7">
    <source>
        <dbReference type="Pfam" id="PF00156"/>
    </source>
</evidence>
<name>A0ABW6CS99_9CAUL</name>
<dbReference type="InterPro" id="IPR000836">
    <property type="entry name" value="PRTase_dom"/>
</dbReference>
<feature type="binding site" description="in other chain" evidence="6">
    <location>
        <begin position="117"/>
        <end position="125"/>
    </location>
    <ligand>
        <name>5-phospho-alpha-D-ribose 1-diphosphate</name>
        <dbReference type="ChEBI" id="CHEBI:58017"/>
        <note>ligand shared between dimeric partners</note>
    </ligand>
</feature>
<reference evidence="8 9" key="1">
    <citation type="submission" date="2022-09" db="EMBL/GenBank/DDBJ databases">
        <title>New species of Phenylobacterium.</title>
        <authorList>
            <person name="Mieszkin S."/>
        </authorList>
    </citation>
    <scope>NUCLEOTIDE SEQUENCE [LARGE SCALE GENOMIC DNA]</scope>
    <source>
        <strain evidence="8 9">HK31-G</strain>
    </source>
</reference>
<dbReference type="HAMAP" id="MF_01208">
    <property type="entry name" value="PyrE"/>
    <property type="match status" value="1"/>
</dbReference>
<dbReference type="InterPro" id="IPR029057">
    <property type="entry name" value="PRTase-like"/>
</dbReference>
<comment type="caution">
    <text evidence="6">Lacks conserved residue(s) required for the propagation of feature annotation.</text>
</comment>
<keyword evidence="3 6" id="KW-0328">Glycosyltransferase</keyword>
<comment type="caution">
    <text evidence="8">The sequence shown here is derived from an EMBL/GenBank/DDBJ whole genome shotgun (WGS) entry which is preliminary data.</text>
</comment>
<dbReference type="Gene3D" id="3.40.50.2020">
    <property type="match status" value="1"/>
</dbReference>
<accession>A0ABW6CS99</accession>
<comment type="cofactor">
    <cofactor evidence="6">
        <name>Mg(2+)</name>
        <dbReference type="ChEBI" id="CHEBI:18420"/>
    </cofactor>
</comment>
<feature type="domain" description="Phosphoribosyltransferase" evidence="7">
    <location>
        <begin position="58"/>
        <end position="146"/>
    </location>
</feature>
<evidence type="ECO:0000256" key="6">
    <source>
        <dbReference type="HAMAP-Rule" id="MF_01208"/>
    </source>
</evidence>
<dbReference type="Proteomes" id="UP001598130">
    <property type="component" value="Unassembled WGS sequence"/>
</dbReference>
<evidence type="ECO:0000256" key="1">
    <source>
        <dbReference type="ARBA" id="ARBA00004889"/>
    </source>
</evidence>
<feature type="binding site" evidence="6">
    <location>
        <position position="149"/>
    </location>
    <ligand>
        <name>orotate</name>
        <dbReference type="ChEBI" id="CHEBI:30839"/>
    </ligand>
</feature>
<keyword evidence="6" id="KW-0460">Magnesium</keyword>
<dbReference type="CDD" id="cd06223">
    <property type="entry name" value="PRTases_typeI"/>
    <property type="match status" value="1"/>
</dbReference>
<comment type="subunit">
    <text evidence="6">Homodimer.</text>
</comment>
<dbReference type="EMBL" id="JAOTJD010000042">
    <property type="protein sequence ID" value="MFD3265915.1"/>
    <property type="molecule type" value="Genomic_DNA"/>
</dbReference>
<dbReference type="GO" id="GO:0004588">
    <property type="term" value="F:orotate phosphoribosyltransferase activity"/>
    <property type="evidence" value="ECO:0007669"/>
    <property type="project" value="UniProtKB-EC"/>
</dbReference>
<organism evidence="8 9">
    <name type="scientific">Phenylobacterium ferrooxidans</name>
    <dbReference type="NCBI Taxonomy" id="2982689"/>
    <lineage>
        <taxon>Bacteria</taxon>
        <taxon>Pseudomonadati</taxon>
        <taxon>Pseudomonadota</taxon>
        <taxon>Alphaproteobacteria</taxon>
        <taxon>Caulobacterales</taxon>
        <taxon>Caulobacteraceae</taxon>
        <taxon>Phenylobacterium</taxon>
    </lineage>
</organism>
<dbReference type="SUPFAM" id="SSF53271">
    <property type="entry name" value="PRTase-like"/>
    <property type="match status" value="1"/>
</dbReference>
<comment type="catalytic activity">
    <reaction evidence="6">
        <text>orotidine 5'-phosphate + diphosphate = orotate + 5-phospho-alpha-D-ribose 1-diphosphate</text>
        <dbReference type="Rhea" id="RHEA:10380"/>
        <dbReference type="ChEBI" id="CHEBI:30839"/>
        <dbReference type="ChEBI" id="CHEBI:33019"/>
        <dbReference type="ChEBI" id="CHEBI:57538"/>
        <dbReference type="ChEBI" id="CHEBI:58017"/>
        <dbReference type="EC" id="2.4.2.10"/>
    </reaction>
</comment>